<keyword evidence="19" id="KW-1185">Reference proteome</keyword>
<evidence type="ECO:0000256" key="7">
    <source>
        <dbReference type="ARBA" id="ARBA00022792"/>
    </source>
</evidence>
<evidence type="ECO:0000256" key="5">
    <source>
        <dbReference type="ARBA" id="ARBA00022673"/>
    </source>
</evidence>
<evidence type="ECO:0000256" key="15">
    <source>
        <dbReference type="RuleBase" id="RU367035"/>
    </source>
</evidence>
<keyword evidence="9 15" id="KW-1133">Transmembrane helix</keyword>
<evidence type="ECO:0000256" key="9">
    <source>
        <dbReference type="ARBA" id="ARBA00022989"/>
    </source>
</evidence>
<dbReference type="InterPro" id="IPR039055">
    <property type="entry name" value="MCU_fam"/>
</dbReference>
<keyword evidence="13 15" id="KW-0407">Ion channel</keyword>
<feature type="domain" description="Calcium uniporter protein C-terminal" evidence="17">
    <location>
        <begin position="124"/>
        <end position="326"/>
    </location>
</feature>
<dbReference type="PANTHER" id="PTHR13462:SF10">
    <property type="entry name" value="CALCIUM UNIPORTER PROTEIN, MITOCHONDRIAL"/>
    <property type="match status" value="1"/>
</dbReference>
<organism evidence="18 19">
    <name type="scientific">Cinara cedri</name>
    <dbReference type="NCBI Taxonomy" id="506608"/>
    <lineage>
        <taxon>Eukaryota</taxon>
        <taxon>Metazoa</taxon>
        <taxon>Ecdysozoa</taxon>
        <taxon>Arthropoda</taxon>
        <taxon>Hexapoda</taxon>
        <taxon>Insecta</taxon>
        <taxon>Pterygota</taxon>
        <taxon>Neoptera</taxon>
        <taxon>Paraneoptera</taxon>
        <taxon>Hemiptera</taxon>
        <taxon>Sternorrhyncha</taxon>
        <taxon>Aphidomorpha</taxon>
        <taxon>Aphidoidea</taxon>
        <taxon>Aphididae</taxon>
        <taxon>Lachninae</taxon>
        <taxon>Cinara</taxon>
    </lineage>
</organism>
<keyword evidence="16" id="KW-0175">Coiled coil</keyword>
<comment type="function">
    <text evidence="15">Mitochondrial inner membrane calcium uniporter that mediates calcium uptake into mitochondria. Mitochondrial calcium homeostasis plays key roles in cellular physiology and regulates cell bioenergetics, cytoplasmic calcium signals and activation of cell death pathways.</text>
</comment>
<proteinExistence type="inferred from homology"/>
<dbReference type="GO" id="GO:0036444">
    <property type="term" value="P:calcium import into the mitochondrion"/>
    <property type="evidence" value="ECO:0007669"/>
    <property type="project" value="TreeGrafter"/>
</dbReference>
<dbReference type="Proteomes" id="UP000325440">
    <property type="component" value="Unassembled WGS sequence"/>
</dbReference>
<evidence type="ECO:0000256" key="1">
    <source>
        <dbReference type="ARBA" id="ARBA00004448"/>
    </source>
</evidence>
<dbReference type="EMBL" id="CABPRJ010000010">
    <property type="protein sequence ID" value="VVC25216.1"/>
    <property type="molecule type" value="Genomic_DNA"/>
</dbReference>
<protein>
    <recommendedName>
        <fullName evidence="15">Calcium uniporter protein</fullName>
    </recommendedName>
</protein>
<name>A0A5E4M084_9HEMI</name>
<evidence type="ECO:0000256" key="10">
    <source>
        <dbReference type="ARBA" id="ARBA00023065"/>
    </source>
</evidence>
<dbReference type="Pfam" id="PF04678">
    <property type="entry name" value="MCU"/>
    <property type="match status" value="1"/>
</dbReference>
<keyword evidence="10 15" id="KW-0406">Ion transport</keyword>
<evidence type="ECO:0000313" key="19">
    <source>
        <dbReference type="Proteomes" id="UP000325440"/>
    </source>
</evidence>
<keyword evidence="6 15" id="KW-0812">Transmembrane</keyword>
<comment type="domain">
    <text evidence="15">The selectivity filter, in which calcium ions are arranged in single file, is composed of two acidic rings separated by one helical turn along the central axis of the channel pore.</text>
</comment>
<dbReference type="OrthoDB" id="278338at2759"/>
<evidence type="ECO:0000256" key="11">
    <source>
        <dbReference type="ARBA" id="ARBA00023128"/>
    </source>
</evidence>
<reference evidence="18 19" key="1">
    <citation type="submission" date="2019-08" db="EMBL/GenBank/DDBJ databases">
        <authorList>
            <person name="Alioto T."/>
            <person name="Alioto T."/>
            <person name="Gomez Garrido J."/>
        </authorList>
    </citation>
    <scope>NUCLEOTIDE SEQUENCE [LARGE SCALE GENOMIC DNA]</scope>
</reference>
<dbReference type="PANTHER" id="PTHR13462">
    <property type="entry name" value="CALCIUM UNIPORTER PROTEIN, MITOCHONDRIAL"/>
    <property type="match status" value="1"/>
</dbReference>
<sequence>MVANAAYLVVRARIIYGLAQHRQDVAAAGGITRICRTFDVTQRCRHHFCKRWSSSISTTFLGDGGEQKPKSIKPSYDESEIHVEIRRGLPRVTVPLPSRRELCQFTLRPVTNTVGDLTDMLKIEDQGVDRVVISNSDGVRIASSNTIESLMEEDFRLTVNDRVFTVKVPPHKKLTKEDIERLSGVRTLVSQLYESLNVEEHQLKKERELMAKMEALKVKLEPLEKKRQSIDLVANRQTSALTWVGLGLMSVQFGILARLTWWEYSWDIMEPVTYFVTYGTAMAVYAYYVLTKQEYLMPDVRDRQYLITVHKKAKKSGLDLHAYNQLREQLAAVQTDLARLKDPLIPPHRAQLVIDPLADNSDSAYGEPKGFWSGAIARLKLFRDEIRGGGNKKVNNGI</sequence>
<gene>
    <name evidence="18" type="ORF">CINCED_3A011536</name>
</gene>
<feature type="transmembrane region" description="Helical" evidence="15">
    <location>
        <begin position="240"/>
        <end position="260"/>
    </location>
</feature>
<evidence type="ECO:0000256" key="2">
    <source>
        <dbReference type="ARBA" id="ARBA00005653"/>
    </source>
</evidence>
<evidence type="ECO:0000313" key="18">
    <source>
        <dbReference type="EMBL" id="VVC25216.1"/>
    </source>
</evidence>
<evidence type="ECO:0000256" key="14">
    <source>
        <dbReference type="ARBA" id="ARBA00036634"/>
    </source>
</evidence>
<evidence type="ECO:0000256" key="3">
    <source>
        <dbReference type="ARBA" id="ARBA00022448"/>
    </source>
</evidence>
<dbReference type="GO" id="GO:0005262">
    <property type="term" value="F:calcium channel activity"/>
    <property type="evidence" value="ECO:0007669"/>
    <property type="project" value="UniProtKB-UniRule"/>
</dbReference>
<evidence type="ECO:0000256" key="16">
    <source>
        <dbReference type="SAM" id="Coils"/>
    </source>
</evidence>
<dbReference type="AlphaFoldDB" id="A0A5E4M084"/>
<comment type="subcellular location">
    <subcellularLocation>
        <location evidence="1 15">Mitochondrion inner membrane</location>
        <topology evidence="1 15">Multi-pass membrane protein</topology>
    </subcellularLocation>
</comment>
<dbReference type="GO" id="GO:0051560">
    <property type="term" value="P:mitochondrial calcium ion homeostasis"/>
    <property type="evidence" value="ECO:0007669"/>
    <property type="project" value="UniProtKB-UniRule"/>
</dbReference>
<dbReference type="GO" id="GO:1990246">
    <property type="term" value="C:uniplex complex"/>
    <property type="evidence" value="ECO:0007669"/>
    <property type="project" value="TreeGrafter"/>
</dbReference>
<keyword evidence="4 15" id="KW-0109">Calcium transport</keyword>
<evidence type="ECO:0000256" key="12">
    <source>
        <dbReference type="ARBA" id="ARBA00023136"/>
    </source>
</evidence>
<keyword evidence="8 15" id="KW-0106">Calcium</keyword>
<dbReference type="GO" id="GO:0015292">
    <property type="term" value="F:uniporter activity"/>
    <property type="evidence" value="ECO:0007669"/>
    <property type="project" value="UniProtKB-UniRule"/>
</dbReference>
<evidence type="ECO:0000256" key="8">
    <source>
        <dbReference type="ARBA" id="ARBA00022837"/>
    </source>
</evidence>
<keyword evidence="7 15" id="KW-0999">Mitochondrion inner membrane</keyword>
<feature type="transmembrane region" description="Helical" evidence="15">
    <location>
        <begin position="272"/>
        <end position="290"/>
    </location>
</feature>
<evidence type="ECO:0000256" key="13">
    <source>
        <dbReference type="ARBA" id="ARBA00023303"/>
    </source>
</evidence>
<dbReference type="InterPro" id="IPR006769">
    <property type="entry name" value="MCU_C"/>
</dbReference>
<keyword evidence="12 15" id="KW-0472">Membrane</keyword>
<accession>A0A5E4M084</accession>
<evidence type="ECO:0000256" key="6">
    <source>
        <dbReference type="ARBA" id="ARBA00022692"/>
    </source>
</evidence>
<evidence type="ECO:0000259" key="17">
    <source>
        <dbReference type="Pfam" id="PF04678"/>
    </source>
</evidence>
<comment type="similarity">
    <text evidence="2 15">Belongs to the MCU (TC 1.A.77) family.</text>
</comment>
<evidence type="ECO:0000256" key="4">
    <source>
        <dbReference type="ARBA" id="ARBA00022568"/>
    </source>
</evidence>
<keyword evidence="3 15" id="KW-0813">Transport</keyword>
<comment type="catalytic activity">
    <reaction evidence="14">
        <text>Ca(2+)(in) = Ca(2+)(out)</text>
        <dbReference type="Rhea" id="RHEA:29671"/>
        <dbReference type="ChEBI" id="CHEBI:29108"/>
    </reaction>
</comment>
<feature type="coiled-coil region" evidence="16">
    <location>
        <begin position="196"/>
        <end position="226"/>
    </location>
</feature>
<keyword evidence="5 15" id="KW-0107">Calcium channel</keyword>
<keyword evidence="11 15" id="KW-0496">Mitochondrion</keyword>